<accession>A0A8R7Q922</accession>
<protein>
    <submittedName>
        <fullName evidence="1">Uncharacterized protein</fullName>
    </submittedName>
</protein>
<dbReference type="AlphaFoldDB" id="A0A8R7Q922"/>
<evidence type="ECO:0000313" key="1">
    <source>
        <dbReference type="EnsemblPlants" id="TuG1812G0400003492.01.T01.cds293046"/>
    </source>
</evidence>
<reference evidence="1" key="2">
    <citation type="submission" date="2018-03" db="EMBL/GenBank/DDBJ databases">
        <title>The Triticum urartu genome reveals the dynamic nature of wheat genome evolution.</title>
        <authorList>
            <person name="Ling H."/>
            <person name="Ma B."/>
            <person name="Shi X."/>
            <person name="Liu H."/>
            <person name="Dong L."/>
            <person name="Sun H."/>
            <person name="Cao Y."/>
            <person name="Gao Q."/>
            <person name="Zheng S."/>
            <person name="Li Y."/>
            <person name="Yu Y."/>
            <person name="Du H."/>
            <person name="Qi M."/>
            <person name="Li Y."/>
            <person name="Yu H."/>
            <person name="Cui Y."/>
            <person name="Wang N."/>
            <person name="Chen C."/>
            <person name="Wu H."/>
            <person name="Zhao Y."/>
            <person name="Zhang J."/>
            <person name="Li Y."/>
            <person name="Zhou W."/>
            <person name="Zhang B."/>
            <person name="Hu W."/>
            <person name="Eijk M."/>
            <person name="Tang J."/>
            <person name="Witsenboer H."/>
            <person name="Zhao S."/>
            <person name="Li Z."/>
            <person name="Zhang A."/>
            <person name="Wang D."/>
            <person name="Liang C."/>
        </authorList>
    </citation>
    <scope>NUCLEOTIDE SEQUENCE [LARGE SCALE GENOMIC DNA]</scope>
    <source>
        <strain evidence="1">cv. G1812</strain>
    </source>
</reference>
<sequence>LRAGRLKAASQKLLDATEAPSSCDMLLFEGSAEKNPMSKENNDAEWLSRVAYAIASLPAPNSRH</sequence>
<reference evidence="1" key="3">
    <citation type="submission" date="2022-06" db="UniProtKB">
        <authorList>
            <consortium name="EnsemblPlants"/>
        </authorList>
    </citation>
    <scope>IDENTIFICATION</scope>
</reference>
<name>A0A8R7Q922_TRIUA</name>
<dbReference type="Gramene" id="TuG1812G0400003492.01.T01">
    <property type="protein sequence ID" value="TuG1812G0400003492.01.T01.cds293046"/>
    <property type="gene ID" value="TuG1812G0400003492.01"/>
</dbReference>
<dbReference type="EnsemblPlants" id="TuG1812G0400003492.01.T01">
    <property type="protein sequence ID" value="TuG1812G0400003492.01.T01.cds293046"/>
    <property type="gene ID" value="TuG1812G0400003492.01"/>
</dbReference>
<proteinExistence type="predicted"/>
<keyword evidence="2" id="KW-1185">Reference proteome</keyword>
<dbReference type="Proteomes" id="UP000015106">
    <property type="component" value="Chromosome 4"/>
</dbReference>
<reference evidence="2" key="1">
    <citation type="journal article" date="2013" name="Nature">
        <title>Draft genome of the wheat A-genome progenitor Triticum urartu.</title>
        <authorList>
            <person name="Ling H.Q."/>
            <person name="Zhao S."/>
            <person name="Liu D."/>
            <person name="Wang J."/>
            <person name="Sun H."/>
            <person name="Zhang C."/>
            <person name="Fan H."/>
            <person name="Li D."/>
            <person name="Dong L."/>
            <person name="Tao Y."/>
            <person name="Gao C."/>
            <person name="Wu H."/>
            <person name="Li Y."/>
            <person name="Cui Y."/>
            <person name="Guo X."/>
            <person name="Zheng S."/>
            <person name="Wang B."/>
            <person name="Yu K."/>
            <person name="Liang Q."/>
            <person name="Yang W."/>
            <person name="Lou X."/>
            <person name="Chen J."/>
            <person name="Feng M."/>
            <person name="Jian J."/>
            <person name="Zhang X."/>
            <person name="Luo G."/>
            <person name="Jiang Y."/>
            <person name="Liu J."/>
            <person name="Wang Z."/>
            <person name="Sha Y."/>
            <person name="Zhang B."/>
            <person name="Wu H."/>
            <person name="Tang D."/>
            <person name="Shen Q."/>
            <person name="Xue P."/>
            <person name="Zou S."/>
            <person name="Wang X."/>
            <person name="Liu X."/>
            <person name="Wang F."/>
            <person name="Yang Y."/>
            <person name="An X."/>
            <person name="Dong Z."/>
            <person name="Zhang K."/>
            <person name="Zhang X."/>
            <person name="Luo M.C."/>
            <person name="Dvorak J."/>
            <person name="Tong Y."/>
            <person name="Wang J."/>
            <person name="Yang H."/>
            <person name="Li Z."/>
            <person name="Wang D."/>
            <person name="Zhang A."/>
            <person name="Wang J."/>
        </authorList>
    </citation>
    <scope>NUCLEOTIDE SEQUENCE</scope>
    <source>
        <strain evidence="2">cv. G1812</strain>
    </source>
</reference>
<organism evidence="1 2">
    <name type="scientific">Triticum urartu</name>
    <name type="common">Red wild einkorn</name>
    <name type="synonym">Crithodium urartu</name>
    <dbReference type="NCBI Taxonomy" id="4572"/>
    <lineage>
        <taxon>Eukaryota</taxon>
        <taxon>Viridiplantae</taxon>
        <taxon>Streptophyta</taxon>
        <taxon>Embryophyta</taxon>
        <taxon>Tracheophyta</taxon>
        <taxon>Spermatophyta</taxon>
        <taxon>Magnoliopsida</taxon>
        <taxon>Liliopsida</taxon>
        <taxon>Poales</taxon>
        <taxon>Poaceae</taxon>
        <taxon>BOP clade</taxon>
        <taxon>Pooideae</taxon>
        <taxon>Triticodae</taxon>
        <taxon>Triticeae</taxon>
        <taxon>Triticinae</taxon>
        <taxon>Triticum</taxon>
    </lineage>
</organism>
<evidence type="ECO:0000313" key="2">
    <source>
        <dbReference type="Proteomes" id="UP000015106"/>
    </source>
</evidence>